<dbReference type="HOGENOM" id="CLU_083292_0_0_1"/>
<dbReference type="GO" id="GO:0005829">
    <property type="term" value="C:cytosol"/>
    <property type="evidence" value="ECO:0007669"/>
    <property type="project" value="TreeGrafter"/>
</dbReference>
<feature type="domain" description="AstE/AspA barrel-sandwich hybrid" evidence="1">
    <location>
        <begin position="73"/>
        <end position="154"/>
    </location>
</feature>
<reference evidence="2" key="1">
    <citation type="journal article" date="2004" name="Nature">
        <title>Genome duplication in the teleost fish Tetraodon nigroviridis reveals the early vertebrate proto-karyotype.</title>
        <authorList>
            <person name="Jaillon O."/>
            <person name="Aury J.-M."/>
            <person name="Brunet F."/>
            <person name="Petit J.-L."/>
            <person name="Stange-Thomann N."/>
            <person name="Mauceli E."/>
            <person name="Bouneau L."/>
            <person name="Fischer C."/>
            <person name="Ozouf-Costaz C."/>
            <person name="Bernot A."/>
            <person name="Nicaud S."/>
            <person name="Jaffe D."/>
            <person name="Fisher S."/>
            <person name="Lutfalla G."/>
            <person name="Dossat C."/>
            <person name="Segurens B."/>
            <person name="Dasilva C."/>
            <person name="Salanoubat M."/>
            <person name="Levy M."/>
            <person name="Boudet N."/>
            <person name="Castellano S."/>
            <person name="Anthouard V."/>
            <person name="Jubin C."/>
            <person name="Castelli V."/>
            <person name="Katinka M."/>
            <person name="Vacherie B."/>
            <person name="Biemont C."/>
            <person name="Skalli Z."/>
            <person name="Cattolico L."/>
            <person name="Poulain J."/>
            <person name="De Berardinis V."/>
            <person name="Cruaud C."/>
            <person name="Duprat S."/>
            <person name="Brottier P."/>
            <person name="Coutanceau J.-P."/>
            <person name="Gouzy J."/>
            <person name="Parra G."/>
            <person name="Lardier G."/>
            <person name="Chapple C."/>
            <person name="McKernan K.J."/>
            <person name="McEwan P."/>
            <person name="Bosak S."/>
            <person name="Kellis M."/>
            <person name="Volff J.-N."/>
            <person name="Guigo R."/>
            <person name="Zody M.C."/>
            <person name="Mesirov J."/>
            <person name="Lindblad-Toh K."/>
            <person name="Birren B."/>
            <person name="Nusbaum C."/>
            <person name="Kahn D."/>
            <person name="Robinson-Rechavi M."/>
            <person name="Laudet V."/>
            <person name="Schachter V."/>
            <person name="Quetier F."/>
            <person name="Saurin W."/>
            <person name="Scarpelli C."/>
            <person name="Wincker P."/>
            <person name="Lander E.S."/>
            <person name="Weissenbach J."/>
            <person name="Roest Crollius H."/>
        </authorList>
    </citation>
    <scope>NUCLEOTIDE SEQUENCE [LARGE SCALE GENOMIC DNA]</scope>
</reference>
<dbReference type="AlphaFoldDB" id="Q4RJB6"/>
<proteinExistence type="predicted"/>
<dbReference type="KEGG" id="tng:GSTEN00033497G001"/>
<dbReference type="Pfam" id="PF04952">
    <property type="entry name" value="AstE_AspA_hybrid"/>
    <property type="match status" value="1"/>
</dbReference>
<reference evidence="2" key="2">
    <citation type="submission" date="2004-02" db="EMBL/GenBank/DDBJ databases">
        <authorList>
            <consortium name="Genoscope"/>
            <consortium name="Whitehead Institute Centre for Genome Research"/>
        </authorList>
    </citation>
    <scope>NUCLEOTIDE SEQUENCE</scope>
</reference>
<dbReference type="InterPro" id="IPR007036">
    <property type="entry name" value="Aste_AspA_hybrid_dom"/>
</dbReference>
<dbReference type="SUPFAM" id="SSF53187">
    <property type="entry name" value="Zn-dependent exopeptidases"/>
    <property type="match status" value="1"/>
</dbReference>
<gene>
    <name evidence="2" type="ORF">GSTENG00033497001</name>
</gene>
<dbReference type="Gene3D" id="3.40.630.10">
    <property type="entry name" value="Zn peptidases"/>
    <property type="match status" value="2"/>
</dbReference>
<dbReference type="GO" id="GO:0004046">
    <property type="term" value="F:aminoacylase activity"/>
    <property type="evidence" value="ECO:0007669"/>
    <property type="project" value="TreeGrafter"/>
</dbReference>
<dbReference type="OrthoDB" id="8300214at2759"/>
<protein>
    <submittedName>
        <fullName evidence="2">(spotted green pufferfish) hypothetical protein</fullName>
    </submittedName>
</protein>
<dbReference type="PANTHER" id="PTHR15162:SF5">
    <property type="entry name" value="N-ACYL-AROMATIC-L-AMINO ACID AMIDOHYDROLASE (CARBOXYLATE-FORMING)"/>
    <property type="match status" value="1"/>
</dbReference>
<dbReference type="PANTHER" id="PTHR15162">
    <property type="entry name" value="ASPARTOACYLASE"/>
    <property type="match status" value="1"/>
</dbReference>
<comment type="caution">
    <text evidence="2">The sequence shown here is derived from an EMBL/GenBank/DDBJ whole genome shotgun (WGS) entry which is preliminary data.</text>
</comment>
<dbReference type="EMBL" id="CAAE01015038">
    <property type="protein sequence ID" value="CAG11516.1"/>
    <property type="molecule type" value="Genomic_DNA"/>
</dbReference>
<feature type="non-terminal residue" evidence="2">
    <location>
        <position position="1"/>
    </location>
</feature>
<evidence type="ECO:0000259" key="1">
    <source>
        <dbReference type="Pfam" id="PF04952"/>
    </source>
</evidence>
<name>Q4RJB6_TETNG</name>
<dbReference type="InterPro" id="IPR050178">
    <property type="entry name" value="AspA/AstE_fam"/>
</dbReference>
<accession>Q4RJB6</accession>
<evidence type="ECO:0000313" key="2">
    <source>
        <dbReference type="EMBL" id="CAG11516.1"/>
    </source>
</evidence>
<sequence length="158" mass="17749">MTSAPVRAIFVDLPASEAYSLESVGKHGFAIEVGPQPNGVLRADIYNLMKEALDLTFEFVQEFNAGHTFEGGQVEAYMMEDPVDYPRDPTTGEITASVHSQLQDKDFKLLKPGDPIFKKFSGETVTYEGEELYSFFINECAYYEKKIAFLLGEKVRLD</sequence>
<organism evidence="2">
    <name type="scientific">Tetraodon nigroviridis</name>
    <name type="common">Spotted green pufferfish</name>
    <name type="synonym">Chelonodon nigroviridis</name>
    <dbReference type="NCBI Taxonomy" id="99883"/>
    <lineage>
        <taxon>Eukaryota</taxon>
        <taxon>Metazoa</taxon>
        <taxon>Chordata</taxon>
        <taxon>Craniata</taxon>
        <taxon>Vertebrata</taxon>
        <taxon>Euteleostomi</taxon>
        <taxon>Actinopterygii</taxon>
        <taxon>Neopterygii</taxon>
        <taxon>Teleostei</taxon>
        <taxon>Neoteleostei</taxon>
        <taxon>Acanthomorphata</taxon>
        <taxon>Eupercaria</taxon>
        <taxon>Tetraodontiformes</taxon>
        <taxon>Tetradontoidea</taxon>
        <taxon>Tetraodontidae</taxon>
        <taxon>Tetraodon</taxon>
    </lineage>
</organism>